<reference evidence="2 3" key="1">
    <citation type="submission" date="2024-02" db="EMBL/GenBank/DDBJ databases">
        <title>High-quality chromosome-scale genome assembly of Pensacola bahiagrass (Paspalum notatum Flugge var. saurae).</title>
        <authorList>
            <person name="Vega J.M."/>
            <person name="Podio M."/>
            <person name="Orjuela J."/>
            <person name="Siena L.A."/>
            <person name="Pessino S.C."/>
            <person name="Combes M.C."/>
            <person name="Mariac C."/>
            <person name="Albertini E."/>
            <person name="Pupilli F."/>
            <person name="Ortiz J.P.A."/>
            <person name="Leblanc O."/>
        </authorList>
    </citation>
    <scope>NUCLEOTIDE SEQUENCE [LARGE SCALE GENOMIC DNA]</scope>
    <source>
        <strain evidence="2">R1</strain>
        <tissue evidence="2">Leaf</tissue>
    </source>
</reference>
<keyword evidence="3" id="KW-1185">Reference proteome</keyword>
<evidence type="ECO:0000313" key="3">
    <source>
        <dbReference type="Proteomes" id="UP001341281"/>
    </source>
</evidence>
<evidence type="ECO:0000256" key="1">
    <source>
        <dbReference type="SAM" id="MobiDB-lite"/>
    </source>
</evidence>
<evidence type="ECO:0000313" key="2">
    <source>
        <dbReference type="EMBL" id="WVZ58100.1"/>
    </source>
</evidence>
<dbReference type="Proteomes" id="UP001341281">
    <property type="component" value="Chromosome 02"/>
</dbReference>
<accession>A0AAQ3SPP8</accession>
<sequence>MLHLQVASSSAARRACSPAEVPSHLLSPAIPTLVPATATRLYLSLMDGRSLGAGHTPFKDKTNTLEGGGHIHGSEMMTVKCF</sequence>
<name>A0AAQ3SPP8_PASNO</name>
<feature type="compositionally biased region" description="Low complexity" evidence="1">
    <location>
        <begin position="7"/>
        <end position="17"/>
    </location>
</feature>
<dbReference type="EMBL" id="CP144746">
    <property type="protein sequence ID" value="WVZ58100.1"/>
    <property type="molecule type" value="Genomic_DNA"/>
</dbReference>
<protein>
    <submittedName>
        <fullName evidence="2">Uncharacterized protein</fullName>
    </submittedName>
</protein>
<gene>
    <name evidence="2" type="ORF">U9M48_008406</name>
</gene>
<dbReference type="AlphaFoldDB" id="A0AAQ3SPP8"/>
<proteinExistence type="predicted"/>
<feature type="region of interest" description="Disordered" evidence="1">
    <location>
        <begin position="1"/>
        <end position="20"/>
    </location>
</feature>
<organism evidence="2 3">
    <name type="scientific">Paspalum notatum var. saurae</name>
    <dbReference type="NCBI Taxonomy" id="547442"/>
    <lineage>
        <taxon>Eukaryota</taxon>
        <taxon>Viridiplantae</taxon>
        <taxon>Streptophyta</taxon>
        <taxon>Embryophyta</taxon>
        <taxon>Tracheophyta</taxon>
        <taxon>Spermatophyta</taxon>
        <taxon>Magnoliopsida</taxon>
        <taxon>Liliopsida</taxon>
        <taxon>Poales</taxon>
        <taxon>Poaceae</taxon>
        <taxon>PACMAD clade</taxon>
        <taxon>Panicoideae</taxon>
        <taxon>Andropogonodae</taxon>
        <taxon>Paspaleae</taxon>
        <taxon>Paspalinae</taxon>
        <taxon>Paspalum</taxon>
    </lineage>
</organism>